<proteinExistence type="predicted"/>
<dbReference type="OMA" id="FLHFEIY"/>
<evidence type="ECO:0000313" key="3">
    <source>
        <dbReference type="Proteomes" id="UP000688137"/>
    </source>
</evidence>
<accession>A0A8S1L867</accession>
<dbReference type="EMBL" id="CAJJDM010000027">
    <property type="protein sequence ID" value="CAD8058834.1"/>
    <property type="molecule type" value="Genomic_DNA"/>
</dbReference>
<feature type="signal peptide" evidence="1">
    <location>
        <begin position="1"/>
        <end position="18"/>
    </location>
</feature>
<dbReference type="AlphaFoldDB" id="A0A8S1L867"/>
<comment type="caution">
    <text evidence="2">The sequence shown here is derived from an EMBL/GenBank/DDBJ whole genome shotgun (WGS) entry which is preliminary data.</text>
</comment>
<evidence type="ECO:0008006" key="4">
    <source>
        <dbReference type="Google" id="ProtNLM"/>
    </source>
</evidence>
<reference evidence="2" key="1">
    <citation type="submission" date="2021-01" db="EMBL/GenBank/DDBJ databases">
        <authorList>
            <consortium name="Genoscope - CEA"/>
            <person name="William W."/>
        </authorList>
    </citation>
    <scope>NUCLEOTIDE SEQUENCE</scope>
</reference>
<dbReference type="Proteomes" id="UP000688137">
    <property type="component" value="Unassembled WGS sequence"/>
</dbReference>
<evidence type="ECO:0000256" key="1">
    <source>
        <dbReference type="SAM" id="SignalP"/>
    </source>
</evidence>
<keyword evidence="1" id="KW-0732">Signal</keyword>
<name>A0A8S1L867_PARPR</name>
<keyword evidence="3" id="KW-1185">Reference proteome</keyword>
<organism evidence="2 3">
    <name type="scientific">Paramecium primaurelia</name>
    <dbReference type="NCBI Taxonomy" id="5886"/>
    <lineage>
        <taxon>Eukaryota</taxon>
        <taxon>Sar</taxon>
        <taxon>Alveolata</taxon>
        <taxon>Ciliophora</taxon>
        <taxon>Intramacronucleata</taxon>
        <taxon>Oligohymenophorea</taxon>
        <taxon>Peniculida</taxon>
        <taxon>Parameciidae</taxon>
        <taxon>Paramecium</taxon>
    </lineage>
</organism>
<sequence length="164" mass="19485">MLIYYILIINSIIFCSQSVQIPVEDVEFITHKESGFKLINSKILINRVDKVKGVFDDDGVNFLHFEIYDVKTEQSKKKIGSILEQFWNDARMVPLRLRNQLEYIEIAFKKPKNAQIEVNELKNNIWSILIYLKDSVDVMEIKFKIPENHYNEQFQKLRVLLDFI</sequence>
<feature type="chain" id="PRO_5035753113" description="DUF4390 domain-containing protein" evidence="1">
    <location>
        <begin position="19"/>
        <end position="164"/>
    </location>
</feature>
<evidence type="ECO:0000313" key="2">
    <source>
        <dbReference type="EMBL" id="CAD8058834.1"/>
    </source>
</evidence>
<protein>
    <recommendedName>
        <fullName evidence="4">DUF4390 domain-containing protein</fullName>
    </recommendedName>
</protein>
<gene>
    <name evidence="2" type="ORF">PPRIM_AZ9-3.1.T0280041</name>
</gene>